<dbReference type="OrthoDB" id="134776at2"/>
<keyword evidence="1 3" id="KW-0808">Transferase</keyword>
<dbReference type="CDD" id="cd03801">
    <property type="entry name" value="GT4_PimA-like"/>
    <property type="match status" value="1"/>
</dbReference>
<dbReference type="EMBL" id="LN890655">
    <property type="protein sequence ID" value="CUS04943.2"/>
    <property type="molecule type" value="Genomic_DNA"/>
</dbReference>
<dbReference type="InterPro" id="IPR001296">
    <property type="entry name" value="Glyco_trans_1"/>
</dbReference>
<accession>A0A170PIM8</accession>
<evidence type="ECO:0000313" key="3">
    <source>
        <dbReference type="EMBL" id="CUS04943.2"/>
    </source>
</evidence>
<dbReference type="Gene3D" id="3.40.50.2000">
    <property type="entry name" value="Glycogen Phosphorylase B"/>
    <property type="match status" value="2"/>
</dbReference>
<reference evidence="3" key="1">
    <citation type="submission" date="2016-01" db="EMBL/GenBank/DDBJ databases">
        <authorList>
            <person name="Mcilroy J.S."/>
            <person name="Karst M S."/>
            <person name="Albertsen M."/>
        </authorList>
    </citation>
    <scope>NUCLEOTIDE SEQUENCE</scope>
    <source>
        <strain evidence="3">Cfx-K</strain>
    </source>
</reference>
<protein>
    <submittedName>
        <fullName evidence="3">Group 1 glycosyl transferase</fullName>
    </submittedName>
</protein>
<organism evidence="3 4">
    <name type="scientific">Candidatus Promineifilum breve</name>
    <dbReference type="NCBI Taxonomy" id="1806508"/>
    <lineage>
        <taxon>Bacteria</taxon>
        <taxon>Bacillati</taxon>
        <taxon>Chloroflexota</taxon>
        <taxon>Ardenticatenia</taxon>
        <taxon>Candidatus Promineifilales</taxon>
        <taxon>Candidatus Promineifilaceae</taxon>
        <taxon>Candidatus Promineifilum</taxon>
    </lineage>
</organism>
<evidence type="ECO:0000259" key="2">
    <source>
        <dbReference type="Pfam" id="PF00534"/>
    </source>
</evidence>
<feature type="domain" description="Glycosyl transferase family 1" evidence="2">
    <location>
        <begin position="188"/>
        <end position="344"/>
    </location>
</feature>
<dbReference type="PANTHER" id="PTHR46401:SF2">
    <property type="entry name" value="GLYCOSYLTRANSFERASE WBBK-RELATED"/>
    <property type="match status" value="1"/>
</dbReference>
<dbReference type="Proteomes" id="UP000215027">
    <property type="component" value="Chromosome I"/>
</dbReference>
<dbReference type="GO" id="GO:0016757">
    <property type="term" value="F:glycosyltransferase activity"/>
    <property type="evidence" value="ECO:0007669"/>
    <property type="project" value="InterPro"/>
</dbReference>
<keyword evidence="4" id="KW-1185">Reference proteome</keyword>
<evidence type="ECO:0000256" key="1">
    <source>
        <dbReference type="ARBA" id="ARBA00022679"/>
    </source>
</evidence>
<evidence type="ECO:0000313" key="4">
    <source>
        <dbReference type="Proteomes" id="UP000215027"/>
    </source>
</evidence>
<gene>
    <name evidence="3" type="ORF">CFX0092_A3065</name>
</gene>
<dbReference type="GO" id="GO:0009103">
    <property type="term" value="P:lipopolysaccharide biosynthetic process"/>
    <property type="evidence" value="ECO:0007669"/>
    <property type="project" value="TreeGrafter"/>
</dbReference>
<name>A0A170PIM8_9CHLR</name>
<proteinExistence type="predicted"/>
<dbReference type="RefSeq" id="WP_095044213.1">
    <property type="nucleotide sequence ID" value="NZ_LN890655.1"/>
</dbReference>
<sequence length="369" mass="40401">MRCGPNCAAATERPATHTMSGRVLHQFLTGATSGDAITDQALLMQRWLREAGFTSEIYAWHLHPSMEGAVRPLPTYHHTRGEAWAIYHHSIGSDVPDFLLRQAMRLILVYHNITPADYFTGSDPLRAHLARQGIEQLAVLRPITGLALAVSAYNEADLIAAGYEQTAVLPICLQAERYESAEPLPPVPGPRLLFIGRLAPNKRQEDLVKLLACLRRIRPTAHLTLLGDRWEIGYDRWVEGLAAEMSVGDGLTLTGKVSQAAMVAHLRAADLFVSMSEHEGFGVPLIESMVLGLPVLAYGAAAVPETMGGAGLLFHDKDYEALAELIDLLLDDPALRQRIIAGQRARARAFLEPAVRGQFIERLGEVGLC</sequence>
<dbReference type="PANTHER" id="PTHR46401">
    <property type="entry name" value="GLYCOSYLTRANSFERASE WBBK-RELATED"/>
    <property type="match status" value="1"/>
</dbReference>
<dbReference type="Pfam" id="PF00534">
    <property type="entry name" value="Glycos_transf_1"/>
    <property type="match status" value="1"/>
</dbReference>
<dbReference type="SUPFAM" id="SSF53756">
    <property type="entry name" value="UDP-Glycosyltransferase/glycogen phosphorylase"/>
    <property type="match status" value="1"/>
</dbReference>
<dbReference type="AlphaFoldDB" id="A0A170PIM8"/>
<dbReference type="KEGG" id="pbf:CFX0092_A3065"/>